<dbReference type="Pfam" id="PF13839">
    <property type="entry name" value="PC-Esterase"/>
    <property type="match status" value="1"/>
</dbReference>
<dbReference type="InterPro" id="IPR026057">
    <property type="entry name" value="TBL_C"/>
</dbReference>
<keyword evidence="3 9" id="KW-0812">Transmembrane</keyword>
<evidence type="ECO:0000259" key="10">
    <source>
        <dbReference type="Pfam" id="PF13839"/>
    </source>
</evidence>
<feature type="compositionally biased region" description="Basic and acidic residues" evidence="8">
    <location>
        <begin position="270"/>
        <end position="288"/>
    </location>
</feature>
<feature type="region of interest" description="Disordered" evidence="8">
    <location>
        <begin position="89"/>
        <end position="348"/>
    </location>
</feature>
<evidence type="ECO:0000313" key="12">
    <source>
        <dbReference type="EMBL" id="KAG6528344.1"/>
    </source>
</evidence>
<dbReference type="GO" id="GO:1990538">
    <property type="term" value="F:xylan O-acetyltransferase activity"/>
    <property type="evidence" value="ECO:0007669"/>
    <property type="project" value="UniProtKB-ARBA"/>
</dbReference>
<protein>
    <recommendedName>
        <fullName evidence="14">Trichome birefringence-like N-terminal domain-containing protein</fullName>
    </recommendedName>
</protein>
<evidence type="ECO:0000256" key="9">
    <source>
        <dbReference type="SAM" id="Phobius"/>
    </source>
</evidence>
<reference evidence="12 13" key="1">
    <citation type="submission" date="2020-08" db="EMBL/GenBank/DDBJ databases">
        <title>Plant Genome Project.</title>
        <authorList>
            <person name="Zhang R.-G."/>
        </authorList>
    </citation>
    <scope>NUCLEOTIDE SEQUENCE [LARGE SCALE GENOMIC DNA]</scope>
    <source>
        <tissue evidence="12">Rhizome</tissue>
    </source>
</reference>
<evidence type="ECO:0000256" key="3">
    <source>
        <dbReference type="ARBA" id="ARBA00022692"/>
    </source>
</evidence>
<evidence type="ECO:0008006" key="14">
    <source>
        <dbReference type="Google" id="ProtNLM"/>
    </source>
</evidence>
<keyword evidence="7 9" id="KW-0472">Membrane</keyword>
<evidence type="ECO:0000313" key="13">
    <source>
        <dbReference type="Proteomes" id="UP000734854"/>
    </source>
</evidence>
<evidence type="ECO:0000259" key="11">
    <source>
        <dbReference type="Pfam" id="PF14416"/>
    </source>
</evidence>
<feature type="compositionally biased region" description="Basic and acidic residues" evidence="8">
    <location>
        <begin position="134"/>
        <end position="180"/>
    </location>
</feature>
<keyword evidence="4" id="KW-0735">Signal-anchor</keyword>
<dbReference type="GO" id="GO:0000139">
    <property type="term" value="C:Golgi membrane"/>
    <property type="evidence" value="ECO:0007669"/>
    <property type="project" value="UniProtKB-SubCell"/>
</dbReference>
<organism evidence="12 13">
    <name type="scientific">Zingiber officinale</name>
    <name type="common">Ginger</name>
    <name type="synonym">Amomum zingiber</name>
    <dbReference type="NCBI Taxonomy" id="94328"/>
    <lineage>
        <taxon>Eukaryota</taxon>
        <taxon>Viridiplantae</taxon>
        <taxon>Streptophyta</taxon>
        <taxon>Embryophyta</taxon>
        <taxon>Tracheophyta</taxon>
        <taxon>Spermatophyta</taxon>
        <taxon>Magnoliopsida</taxon>
        <taxon>Liliopsida</taxon>
        <taxon>Zingiberales</taxon>
        <taxon>Zingiberaceae</taxon>
        <taxon>Zingiber</taxon>
    </lineage>
</organism>
<dbReference type="Proteomes" id="UP000734854">
    <property type="component" value="Unassembled WGS sequence"/>
</dbReference>
<dbReference type="PANTHER" id="PTHR32285">
    <property type="entry name" value="PROTEIN TRICHOME BIREFRINGENCE-LIKE 9-RELATED"/>
    <property type="match status" value="1"/>
</dbReference>
<dbReference type="AlphaFoldDB" id="A0A8J5HM65"/>
<feature type="domain" description="Trichome birefringence-like C-terminal" evidence="10">
    <location>
        <begin position="417"/>
        <end position="712"/>
    </location>
</feature>
<comment type="similarity">
    <text evidence="2">Belongs to the PC-esterase family. TBL subfamily.</text>
</comment>
<evidence type="ECO:0000256" key="6">
    <source>
        <dbReference type="ARBA" id="ARBA00023034"/>
    </source>
</evidence>
<proteinExistence type="inferred from homology"/>
<feature type="compositionally biased region" description="Low complexity" evidence="8">
    <location>
        <begin position="236"/>
        <end position="247"/>
    </location>
</feature>
<dbReference type="PANTHER" id="PTHR32285:SF22">
    <property type="entry name" value="PROTEIN TRICHOME BIREFRINGENCE"/>
    <property type="match status" value="1"/>
</dbReference>
<evidence type="ECO:0000256" key="5">
    <source>
        <dbReference type="ARBA" id="ARBA00022989"/>
    </source>
</evidence>
<feature type="compositionally biased region" description="Polar residues" evidence="8">
    <location>
        <begin position="204"/>
        <end position="228"/>
    </location>
</feature>
<dbReference type="EMBL" id="JACMSC010000003">
    <property type="protein sequence ID" value="KAG6528344.1"/>
    <property type="molecule type" value="Genomic_DNA"/>
</dbReference>
<comment type="subcellular location">
    <subcellularLocation>
        <location evidence="1">Golgi apparatus membrane</location>
        <topology evidence="1">Single-pass type II membrane protein</topology>
    </subcellularLocation>
</comment>
<keyword evidence="13" id="KW-1185">Reference proteome</keyword>
<evidence type="ECO:0000256" key="4">
    <source>
        <dbReference type="ARBA" id="ARBA00022968"/>
    </source>
</evidence>
<dbReference type="InterPro" id="IPR029962">
    <property type="entry name" value="TBL"/>
</dbReference>
<feature type="compositionally biased region" description="Polar residues" evidence="8">
    <location>
        <begin position="248"/>
        <end position="262"/>
    </location>
</feature>
<gene>
    <name evidence="12" type="ORF">ZIOFF_010498</name>
</gene>
<feature type="compositionally biased region" description="Polar residues" evidence="8">
    <location>
        <begin position="293"/>
        <end position="343"/>
    </location>
</feature>
<feature type="transmembrane region" description="Helical" evidence="9">
    <location>
        <begin position="31"/>
        <end position="49"/>
    </location>
</feature>
<evidence type="ECO:0000256" key="1">
    <source>
        <dbReference type="ARBA" id="ARBA00004323"/>
    </source>
</evidence>
<feature type="compositionally biased region" description="Gly residues" evidence="8">
    <location>
        <begin position="102"/>
        <end position="112"/>
    </location>
</feature>
<sequence length="725" mass="79833">MNESSKLAQGSSIIFDLRALFSLLRARRTKVFLYGFAVAFAAFTAYLAFCPAEKGSPWFNDIFSSASASTAAYRSQISSIVSSYIFPNSSSPRNPAPLSEVDGGGGSQGGGASESNLTRNGGGAGDQKSGVLVKKNETAAEGVKEDSGGSRDQKSGVLAKKNETAAEGVKEDSGGSRDQKSGVLAKKNETTAGGGAVEKGGILASNNHTSTGIEPQGSDVTKNKTTNGDPKKKDLAASTKPTAPATKNQTASGSQSKNTTASGVLPTKISDSRSENATRATDTSKKDSSSATPKNQTAKATASAKNGNSPIKNQAPNEVASQETQVPKSSKESAINPQNNASSVAKLDEKGKQVDWISSMKSCDLFQGKWVKDDSYPLYAEGSCPHIDEPFDCYHNGRPDQAYQKLRWQPTGCNIPRLRGKRLVFVGDSLNRNMWESLVCVLRNSIKDRSKVFEASGRHEFRTEGSYSFVFKDFNCSVEFFRSPFLVQEWEMPISNGTKKETLRLDIIERSSSRYKDADVIVFNTGHWWTHEKTAKGISALVTFRLIKILNYGMTSNRKDYYQEGDHIYTELNVVEAFHKALNTWAKWVDANVNPKKSLVFFRGYSSSHFRGGQWNSGGQCDKETEPIKNEKYLSSYPSKMTVLESVIKGMKTHIGYLNITRMTDYRKDAHPSIYRKQNLTDEERRDPERFQDCSHWCLPGVPDNWNELLYAQLILKQQQQQQLL</sequence>
<dbReference type="Pfam" id="PF14416">
    <property type="entry name" value="PMR5N"/>
    <property type="match status" value="1"/>
</dbReference>
<comment type="caution">
    <text evidence="12">The sequence shown here is derived from an EMBL/GenBank/DDBJ whole genome shotgun (WGS) entry which is preliminary data.</text>
</comment>
<keyword evidence="6" id="KW-0333">Golgi apparatus</keyword>
<keyword evidence="5 9" id="KW-1133">Transmembrane helix</keyword>
<evidence type="ECO:0000256" key="8">
    <source>
        <dbReference type="SAM" id="MobiDB-lite"/>
    </source>
</evidence>
<accession>A0A8J5HM65</accession>
<feature type="domain" description="Trichome birefringence-like N-terminal" evidence="11">
    <location>
        <begin position="361"/>
        <end position="414"/>
    </location>
</feature>
<dbReference type="InterPro" id="IPR025846">
    <property type="entry name" value="TBL_N"/>
</dbReference>
<evidence type="ECO:0000256" key="7">
    <source>
        <dbReference type="ARBA" id="ARBA00023136"/>
    </source>
</evidence>
<evidence type="ECO:0000256" key="2">
    <source>
        <dbReference type="ARBA" id="ARBA00007727"/>
    </source>
</evidence>
<name>A0A8J5HM65_ZINOF</name>